<keyword evidence="9" id="KW-1185">Reference proteome</keyword>
<evidence type="ECO:0000256" key="5">
    <source>
        <dbReference type="SAM" id="MobiDB-lite"/>
    </source>
</evidence>
<dbReference type="GO" id="GO:0051307">
    <property type="term" value="P:meiotic chromosome separation"/>
    <property type="evidence" value="ECO:0007669"/>
    <property type="project" value="TreeGrafter"/>
</dbReference>
<dbReference type="GO" id="GO:0005737">
    <property type="term" value="C:cytoplasm"/>
    <property type="evidence" value="ECO:0007669"/>
    <property type="project" value="TreeGrafter"/>
</dbReference>
<dbReference type="GO" id="GO:0005634">
    <property type="term" value="C:nucleus"/>
    <property type="evidence" value="ECO:0007669"/>
    <property type="project" value="InterPro"/>
</dbReference>
<organism evidence="8 9">
    <name type="scientific">Oreochromis niloticus</name>
    <name type="common">Nile tilapia</name>
    <name type="synonym">Tilapia nilotica</name>
    <dbReference type="NCBI Taxonomy" id="8128"/>
    <lineage>
        <taxon>Eukaryota</taxon>
        <taxon>Metazoa</taxon>
        <taxon>Chordata</taxon>
        <taxon>Craniata</taxon>
        <taxon>Vertebrata</taxon>
        <taxon>Euteleostomi</taxon>
        <taxon>Actinopterygii</taxon>
        <taxon>Neopterygii</taxon>
        <taxon>Teleostei</taxon>
        <taxon>Neoteleostei</taxon>
        <taxon>Acanthomorphata</taxon>
        <taxon>Ovalentaria</taxon>
        <taxon>Cichlomorphae</taxon>
        <taxon>Cichliformes</taxon>
        <taxon>Cichlidae</taxon>
        <taxon>African cichlids</taxon>
        <taxon>Pseudocrenilabrinae</taxon>
        <taxon>Oreochromini</taxon>
        <taxon>Oreochromis</taxon>
    </lineage>
</organism>
<dbReference type="Ensembl" id="ENSONIT00000024084.2">
    <property type="protein sequence ID" value="ENSONIP00000024063.2"/>
    <property type="gene ID" value="ENSONIG00000019117.2"/>
</dbReference>
<keyword evidence="6" id="KW-0472">Membrane</keyword>
<name>I3KSG7_ORENI</name>
<evidence type="ECO:0000256" key="2">
    <source>
        <dbReference type="ARBA" id="ARBA00012489"/>
    </source>
</evidence>
<keyword evidence="4" id="KW-0159">Chromosome partition</keyword>
<dbReference type="HOGENOM" id="CLU_001558_0_0_1"/>
<feature type="transmembrane region" description="Helical" evidence="6">
    <location>
        <begin position="371"/>
        <end position="395"/>
    </location>
</feature>
<dbReference type="GO" id="GO:0006508">
    <property type="term" value="P:proteolysis"/>
    <property type="evidence" value="ECO:0007669"/>
    <property type="project" value="InterPro"/>
</dbReference>
<dbReference type="GO" id="GO:0072686">
    <property type="term" value="C:mitotic spindle"/>
    <property type="evidence" value="ECO:0007669"/>
    <property type="project" value="TreeGrafter"/>
</dbReference>
<feature type="domain" description="Peptidase C50" evidence="7">
    <location>
        <begin position="1506"/>
        <end position="1601"/>
    </location>
</feature>
<evidence type="ECO:0000313" key="8">
    <source>
        <dbReference type="Ensembl" id="ENSONIP00000024063.2"/>
    </source>
</evidence>
<accession>I3KSG7</accession>
<dbReference type="PROSITE" id="PS51700">
    <property type="entry name" value="SEPARIN"/>
    <property type="match status" value="1"/>
</dbReference>
<keyword evidence="3" id="KW-0378">Hydrolase</keyword>
<evidence type="ECO:0000256" key="3">
    <source>
        <dbReference type="ARBA" id="ARBA00022801"/>
    </source>
</evidence>
<keyword evidence="6" id="KW-0812">Transmembrane</keyword>
<reference evidence="9" key="1">
    <citation type="submission" date="2012-01" db="EMBL/GenBank/DDBJ databases">
        <title>The Genome Sequence of Oreochromis niloticus (Nile Tilapia).</title>
        <authorList>
            <consortium name="Broad Institute Genome Assembly Team"/>
            <consortium name="Broad Institute Sequencing Platform"/>
            <person name="Di Palma F."/>
            <person name="Johnson J."/>
            <person name="Lander E.S."/>
            <person name="Lindblad-Toh K."/>
        </authorList>
    </citation>
    <scope>NUCLEOTIDE SEQUENCE [LARGE SCALE GENOMIC DNA]</scope>
</reference>
<proteinExistence type="predicted"/>
<dbReference type="GeneTree" id="ENSGT00390000004990"/>
<evidence type="ECO:0000256" key="1">
    <source>
        <dbReference type="ARBA" id="ARBA00000451"/>
    </source>
</evidence>
<dbReference type="InterPro" id="IPR030397">
    <property type="entry name" value="SEPARIN_core_dom"/>
</dbReference>
<gene>
    <name evidence="8" type="primary">espl1</name>
</gene>
<dbReference type="PANTHER" id="PTHR12792">
    <property type="entry name" value="EXTRA SPINDLE POLES 1-RELATED"/>
    <property type="match status" value="1"/>
</dbReference>
<reference evidence="8" key="3">
    <citation type="submission" date="2025-09" db="UniProtKB">
        <authorList>
            <consortium name="Ensembl"/>
        </authorList>
    </citation>
    <scope>IDENTIFICATION</scope>
</reference>
<dbReference type="PANTHER" id="PTHR12792:SF0">
    <property type="entry name" value="SEPARIN"/>
    <property type="match status" value="1"/>
</dbReference>
<dbReference type="eggNOG" id="KOG1849">
    <property type="taxonomic scope" value="Eukaryota"/>
</dbReference>
<keyword evidence="6" id="KW-1133">Transmembrane helix</keyword>
<feature type="transmembrane region" description="Helical" evidence="6">
    <location>
        <begin position="1405"/>
        <end position="1430"/>
    </location>
</feature>
<dbReference type="EC" id="3.4.22.49" evidence="2"/>
<reference evidence="8" key="2">
    <citation type="submission" date="2025-08" db="UniProtKB">
        <authorList>
            <consortium name="Ensembl"/>
        </authorList>
    </citation>
    <scope>IDENTIFICATION</scope>
</reference>
<evidence type="ECO:0000313" key="9">
    <source>
        <dbReference type="Proteomes" id="UP000005207"/>
    </source>
</evidence>
<dbReference type="InterPro" id="IPR005314">
    <property type="entry name" value="Peptidase_C50"/>
</dbReference>
<dbReference type="Proteomes" id="UP000005207">
    <property type="component" value="Linkage group LG5"/>
</dbReference>
<dbReference type="GO" id="GO:0005813">
    <property type="term" value="C:centrosome"/>
    <property type="evidence" value="ECO:0007669"/>
    <property type="project" value="TreeGrafter"/>
</dbReference>
<dbReference type="GO" id="GO:0004197">
    <property type="term" value="F:cysteine-type endopeptidase activity"/>
    <property type="evidence" value="ECO:0007669"/>
    <property type="project" value="InterPro"/>
</dbReference>
<evidence type="ECO:0000256" key="6">
    <source>
        <dbReference type="SAM" id="Phobius"/>
    </source>
</evidence>
<sequence length="1681" mass="187312">MVFILQNYVKGKPGLQGRTLCDRIIRACNHQLGVGGLDLEHIGQLVKLMELSLHGYDIFAALVPQSNPLYMEKIVFHIVKKLSSLEVHTLCSHIAGLLYSRLSKAQQDEEDYCVLVRSCFSVLWSGLSAAKDKKILNPQDKLRCQMQALSFLLLLDAENATPSLPKAVVYTEDIVTEFESSCGVMTKEDTSILLQEINTLFNTCWTGDQDSGGDGSKQPAASRFYMLSEMVLIIVKVLCKAGHHSLASSFLSEIERKASDFLSCQCTAVVLAKWGVMIHSTVKAGDEARQALTECARAVRSVSGNLGDREGHALLEGCSFVVWAVDSGYDKGLSGPVLLALFSFFEEHQECVMRILNKVSIKYYRINSSVYLVRVFVTFFCFFIFVFMCLLVIAVSNLACGLYNRRLYDKAFILVEILCRDLCKNCPSVFTVCDQLSRPFMLAVQTSRRTGQYDRALDWVILWLKALGDKITAHMTEPVSLWVKTKTDAACNSEEDIRLRTLRDGFGPDVPDESVMLRLLEEELCAYKEMPGDTAQERYNTLCDLLDICHEESSHIHLRAVYLCEMAKVVCFQDFSEQTDCSAVDFIHEALRLLDEEPETPENADKLKDDKAHALLWLYICTLEKNLQEVSAVSSIICLFLWTAVVCLHKGVRRSKTESVKSSLHSGTGDNLALKWQLLAELLNCSKKMVSVRSNCGAINDARLQCLEALKLAIKLQTLSQYLLVMKAELELMQGEKDESRTDLDIVRNLLERSTDFSDQVQRAEVKIKPRKGRPVQRPQSPLPTIEDDLKDILSTRWTSKEPVLKDLSSSPPLKALPHRWLSSLTHEPECQCPCCSEPCLGRATARWAAAQADLLLQLDPNDTSVSSKLQWATLSRSKTVTAKLGVKLAKLFPLYDTGKHISKPSLMQDIVGRVYLHMALSGVDPSLTKVCGIWKILEAGLAFVESTPSPMLRPVRAGLMTAKAIASLISLAAKNECTPQELFSKAWTWNMPKEGKDLKSELKTDPPASEAKKTRSVRPKIRVTSSSTKEKSQVPITPKPSRTAPKLQFHVYEELSPVQGKAQPVPAAPKRTRKSRFKVEFSDESDSEANAQAEPKVKAEASKTRTTARRAGHNTKTTPDAPAEKVPPKRQVKGKKSTVVPRAASSSDDEALVCRPGSTRRTRKQVSAAAVEEPDTMRTIEEETPEVLDMSIEQLRTSDAEDNSASSKDNSMYFDVQSLLRSAWLTLQHFPPPTIYPTLCALLALTTGQQNSITTAMLHSHSVGITSRHRTIRKLKKASRELEDKMDALSLNELTQTLFSLSILSVLGVTACVMSVMGVKQGEMGNSIMLTRLEKSSAPVTVYIDTSKQKVKLVQEMDSILVEQKVVSCVSEKAKWWEGRRALDSRVEQLLKDMERLLGCWRTFLLPLSLDMLKVGFFLFVFVSFPWIFNINDLKQFALGVSPQWDTELFAAYQLLYFLLQYLQKLPWESIPVLKSSSVSRMPSLHSLLGLSIQKESILRRGVDAKKVFYVLDPDDNLGNSQERFKDWFCSKPDWEGVCGIAPDLGRLEEAVATKDVYIYVGHGAGARFLDSQAVLKRPLRAASLLFGCSSGALAVRGQQEGNGIVLNYIIAGCPFILGNLWDVTDRDIDRFTKALLESWFSAGSGAPLLDFMGSSRQATHLKYLIGAAPVVYGLPVHLT</sequence>
<dbReference type="Pfam" id="PF03568">
    <property type="entry name" value="Separin_C"/>
    <property type="match status" value="2"/>
</dbReference>
<evidence type="ECO:0000256" key="4">
    <source>
        <dbReference type="ARBA" id="ARBA00022829"/>
    </source>
</evidence>
<protein>
    <recommendedName>
        <fullName evidence="2">separase</fullName>
        <ecNumber evidence="2">3.4.22.49</ecNumber>
    </recommendedName>
</protein>
<comment type="catalytic activity">
    <reaction evidence="1">
        <text>All bonds known to be hydrolyzed by this endopeptidase have arginine in P1 and an acidic residue in P4. P6 is often occupied by an acidic residue or by a hydroxy-amino-acid residue, the phosphorylation of which enhances cleavage.</text>
        <dbReference type="EC" id="3.4.22.49"/>
    </reaction>
</comment>
<feature type="transmembrane region" description="Helical" evidence="6">
    <location>
        <begin position="1299"/>
        <end position="1320"/>
    </location>
</feature>
<evidence type="ECO:0000259" key="7">
    <source>
        <dbReference type="PROSITE" id="PS51700"/>
    </source>
</evidence>
<feature type="region of interest" description="Disordered" evidence="5">
    <location>
        <begin position="998"/>
        <end position="1175"/>
    </location>
</feature>